<evidence type="ECO:0000256" key="1">
    <source>
        <dbReference type="ARBA" id="ARBA00004167"/>
    </source>
</evidence>
<feature type="chain" id="PRO_5043994661" description="Ig-like domain-containing protein" evidence="8">
    <location>
        <begin position="16"/>
        <end position="434"/>
    </location>
</feature>
<evidence type="ECO:0000256" key="3">
    <source>
        <dbReference type="ARBA" id="ARBA00022734"/>
    </source>
</evidence>
<dbReference type="SMART" id="SM00409">
    <property type="entry name" value="IG"/>
    <property type="match status" value="2"/>
</dbReference>
<dbReference type="InterPro" id="IPR036179">
    <property type="entry name" value="Ig-like_dom_sf"/>
</dbReference>
<dbReference type="Proteomes" id="UP000265040">
    <property type="component" value="Chromosome 16"/>
</dbReference>
<dbReference type="InterPro" id="IPR007110">
    <property type="entry name" value="Ig-like_dom"/>
</dbReference>
<dbReference type="PANTHER" id="PTHR12035:SF128">
    <property type="entry name" value="BRANCHED CHAIN KETO ACID DEHYDROGENASE E1 SUBUNIT BETA,-LIKE-RELATED"/>
    <property type="match status" value="1"/>
</dbReference>
<dbReference type="InterPro" id="IPR056386">
    <property type="entry name" value="Ig_CD22"/>
</dbReference>
<keyword evidence="2" id="KW-0812">Transmembrane</keyword>
<feature type="domain" description="Ig-like" evidence="9">
    <location>
        <begin position="161"/>
        <end position="256"/>
    </location>
</feature>
<dbReference type="Gene3D" id="2.60.40.10">
    <property type="entry name" value="Immunoglobulins"/>
    <property type="match status" value="3"/>
</dbReference>
<dbReference type="PANTHER" id="PTHR12035">
    <property type="entry name" value="SIALIC ACID BINDING IMMUNOGLOBULIN-LIKE LECTIN"/>
    <property type="match status" value="1"/>
</dbReference>
<dbReference type="InterPro" id="IPR013783">
    <property type="entry name" value="Ig-like_fold"/>
</dbReference>
<dbReference type="InterPro" id="IPR051036">
    <property type="entry name" value="SIGLEC"/>
</dbReference>
<dbReference type="Pfam" id="PF13895">
    <property type="entry name" value="Ig_2"/>
    <property type="match status" value="1"/>
</dbReference>
<dbReference type="Ensembl" id="ENSATET00000044890.2">
    <property type="protein sequence ID" value="ENSATEP00000040202.2"/>
    <property type="gene ID" value="ENSATEG00000030505.1"/>
</dbReference>
<keyword evidence="8" id="KW-0732">Signal</keyword>
<organism evidence="10 11">
    <name type="scientific">Anabas testudineus</name>
    <name type="common">Climbing perch</name>
    <name type="synonym">Anthias testudineus</name>
    <dbReference type="NCBI Taxonomy" id="64144"/>
    <lineage>
        <taxon>Eukaryota</taxon>
        <taxon>Metazoa</taxon>
        <taxon>Chordata</taxon>
        <taxon>Craniata</taxon>
        <taxon>Vertebrata</taxon>
        <taxon>Euteleostomi</taxon>
        <taxon>Actinopterygii</taxon>
        <taxon>Neopterygii</taxon>
        <taxon>Teleostei</taxon>
        <taxon>Neoteleostei</taxon>
        <taxon>Acanthomorphata</taxon>
        <taxon>Anabantaria</taxon>
        <taxon>Anabantiformes</taxon>
        <taxon>Anabantoidei</taxon>
        <taxon>Anabantidae</taxon>
        <taxon>Anabas</taxon>
    </lineage>
</organism>
<keyword evidence="5" id="KW-1133">Transmembrane helix</keyword>
<dbReference type="SUPFAM" id="SSF48726">
    <property type="entry name" value="Immunoglobulin"/>
    <property type="match status" value="2"/>
</dbReference>
<sequence length="434" mass="47473">MLVLIWMSLVFCAKGTVVVKIKHCQTGSYCITLPEGEITAENRLCVVLPCSFTNDAVFNVTGFIWYKCDSSTKQRCDMSAAGKLIFNSSSNENVQPEFRGRVSLLETNVTKKNCSIIINDLRKSDSGSYELRLVGNKDGKTDGFTFISKATITITDLSQTPTVVIHPLTEGQHITLTCTAPGLCSGSVPNITWMWRKQGESHITGNSIGLRTENLTAIRQRHSSTLTFDGSVTQSGTKVTCKVTFTGNINTEESLSVAIFPKILKSSACVIQSEILTCVCVSEGFPIPTITWPLVKDHNKYSVTSTVSNHTVHNTITLTVKHHTSTVAECVSSNGNVYVKQNLTITTSGSDVETDVVAHHGPSPVIFCDHCCCISHCKCHLHNLLLVPLELKTKGETRSRGQTSQITAGNRRFIIVCERRQASGITSFMECVKI</sequence>
<feature type="domain" description="Ig-like" evidence="9">
    <location>
        <begin position="261"/>
        <end position="346"/>
    </location>
</feature>
<dbReference type="InterPro" id="IPR003599">
    <property type="entry name" value="Ig_sub"/>
</dbReference>
<comment type="subcellular location">
    <subcellularLocation>
        <location evidence="1">Membrane</location>
        <topology evidence="1">Single-pass membrane protein</topology>
    </subcellularLocation>
</comment>
<evidence type="ECO:0000313" key="11">
    <source>
        <dbReference type="Proteomes" id="UP000265040"/>
    </source>
</evidence>
<evidence type="ECO:0000256" key="2">
    <source>
        <dbReference type="ARBA" id="ARBA00022692"/>
    </source>
</evidence>
<reference evidence="10" key="3">
    <citation type="submission" date="2025-09" db="UniProtKB">
        <authorList>
            <consortium name="Ensembl"/>
        </authorList>
    </citation>
    <scope>IDENTIFICATION</scope>
</reference>
<evidence type="ECO:0000256" key="6">
    <source>
        <dbReference type="ARBA" id="ARBA00023136"/>
    </source>
</evidence>
<name>A0A7N5ZWL8_ANATE</name>
<keyword evidence="6" id="KW-0472">Membrane</keyword>
<evidence type="ECO:0000313" key="10">
    <source>
        <dbReference type="Ensembl" id="ENSATEP00000040202.2"/>
    </source>
</evidence>
<reference evidence="10" key="1">
    <citation type="submission" date="2021-04" db="EMBL/GenBank/DDBJ databases">
        <authorList>
            <consortium name="Wellcome Sanger Institute Data Sharing"/>
        </authorList>
    </citation>
    <scope>NUCLEOTIDE SEQUENCE [LARGE SCALE GENOMIC DNA]</scope>
</reference>
<dbReference type="GO" id="GO:0030246">
    <property type="term" value="F:carbohydrate binding"/>
    <property type="evidence" value="ECO:0007669"/>
    <property type="project" value="UniProtKB-KW"/>
</dbReference>
<reference evidence="10" key="2">
    <citation type="submission" date="2025-08" db="UniProtKB">
        <authorList>
            <consortium name="Ensembl"/>
        </authorList>
    </citation>
    <scope>IDENTIFICATION</scope>
</reference>
<dbReference type="PROSITE" id="PS50835">
    <property type="entry name" value="IG_LIKE"/>
    <property type="match status" value="2"/>
</dbReference>
<keyword evidence="4" id="KW-0130">Cell adhesion</keyword>
<dbReference type="GO" id="GO:0005886">
    <property type="term" value="C:plasma membrane"/>
    <property type="evidence" value="ECO:0007669"/>
    <property type="project" value="TreeGrafter"/>
</dbReference>
<dbReference type="Pfam" id="PF24518">
    <property type="entry name" value="Ig_CD22"/>
    <property type="match status" value="1"/>
</dbReference>
<dbReference type="GeneTree" id="ENSGT01150000286924"/>
<evidence type="ECO:0000256" key="4">
    <source>
        <dbReference type="ARBA" id="ARBA00022889"/>
    </source>
</evidence>
<evidence type="ECO:0000256" key="5">
    <source>
        <dbReference type="ARBA" id="ARBA00022989"/>
    </source>
</evidence>
<keyword evidence="3" id="KW-0430">Lectin</keyword>
<evidence type="ECO:0000259" key="9">
    <source>
        <dbReference type="PROSITE" id="PS50835"/>
    </source>
</evidence>
<proteinExistence type="inferred from homology"/>
<dbReference type="AlphaFoldDB" id="A0A7N5ZWL8"/>
<protein>
    <recommendedName>
        <fullName evidence="9">Ig-like domain-containing protein</fullName>
    </recommendedName>
</protein>
<feature type="signal peptide" evidence="8">
    <location>
        <begin position="1"/>
        <end position="15"/>
    </location>
</feature>
<dbReference type="GO" id="GO:0007155">
    <property type="term" value="P:cell adhesion"/>
    <property type="evidence" value="ECO:0007669"/>
    <property type="project" value="UniProtKB-KW"/>
</dbReference>
<keyword evidence="11" id="KW-1185">Reference proteome</keyword>
<comment type="similarity">
    <text evidence="7">Belongs to the immunoglobulin superfamily. SIGLEC (sialic acid binding Ig-like lectin) family.</text>
</comment>
<evidence type="ECO:0000256" key="8">
    <source>
        <dbReference type="SAM" id="SignalP"/>
    </source>
</evidence>
<evidence type="ECO:0000256" key="7">
    <source>
        <dbReference type="ARBA" id="ARBA00038361"/>
    </source>
</evidence>
<accession>A0A7N5ZWL8</accession>
<dbReference type="GO" id="GO:0033691">
    <property type="term" value="F:sialic acid binding"/>
    <property type="evidence" value="ECO:0007669"/>
    <property type="project" value="TreeGrafter"/>
</dbReference>